<proteinExistence type="predicted"/>
<evidence type="ECO:0000313" key="2">
    <source>
        <dbReference type="Proteomes" id="UP001642483"/>
    </source>
</evidence>
<dbReference type="PANTHER" id="PTHR45913">
    <property type="entry name" value="EPM2A-INTERACTING PROTEIN 1"/>
    <property type="match status" value="1"/>
</dbReference>
<evidence type="ECO:0008006" key="3">
    <source>
        <dbReference type="Google" id="ProtNLM"/>
    </source>
</evidence>
<keyword evidence="2" id="KW-1185">Reference proteome</keyword>
<dbReference type="Proteomes" id="UP001642483">
    <property type="component" value="Unassembled WGS sequence"/>
</dbReference>
<name>A0ABP0GUU0_CLALP</name>
<evidence type="ECO:0000313" key="1">
    <source>
        <dbReference type="EMBL" id="CAK8694035.1"/>
    </source>
</evidence>
<dbReference type="PANTHER" id="PTHR45913:SF19">
    <property type="entry name" value="LOW QUALITY PROTEIN: ZINC FINGER BED DOMAIN-CONTAINING PROTEIN 5-LIKE"/>
    <property type="match status" value="1"/>
</dbReference>
<gene>
    <name evidence="1" type="ORF">CVLEPA_LOCUS27310</name>
</gene>
<accession>A0ABP0GUU0</accession>
<organism evidence="1 2">
    <name type="scientific">Clavelina lepadiformis</name>
    <name type="common">Light-bulb sea squirt</name>
    <name type="synonym">Ascidia lepadiformis</name>
    <dbReference type="NCBI Taxonomy" id="159417"/>
    <lineage>
        <taxon>Eukaryota</taxon>
        <taxon>Metazoa</taxon>
        <taxon>Chordata</taxon>
        <taxon>Tunicata</taxon>
        <taxon>Ascidiacea</taxon>
        <taxon>Aplousobranchia</taxon>
        <taxon>Clavelinidae</taxon>
        <taxon>Clavelina</taxon>
    </lineage>
</organism>
<sequence>MFCSATYRNNSLAPSKLRNHLQNKHAIHQNKSVQFFKNQHDYLYKQQSALKSLVRNTSANTKPLLFSSFQIAHVLMQQKKPYSEAESVIKPCLKIVANLCHGGKRAVDKVEQIPLSNDTMTVRGSMIAEDIKQQLIAKLEEAPCFALQLDETTDIKNDAQLIVYCRFPDKSVKKIVEHFLFCLPVGVQTTGEFIFSKLDEFFQNENLSWQNCVAVTTGQGTRVNHGTRVNEIWRWMLGVNKTKKV</sequence>
<comment type="caution">
    <text evidence="1">The sequence shown here is derived from an EMBL/GenBank/DDBJ whole genome shotgun (WGS) entry which is preliminary data.</text>
</comment>
<protein>
    <recommendedName>
        <fullName evidence="3">Transposase</fullName>
    </recommendedName>
</protein>
<reference evidence="1 2" key="1">
    <citation type="submission" date="2024-02" db="EMBL/GenBank/DDBJ databases">
        <authorList>
            <person name="Daric V."/>
            <person name="Darras S."/>
        </authorList>
    </citation>
    <scope>NUCLEOTIDE SEQUENCE [LARGE SCALE GENOMIC DNA]</scope>
</reference>
<dbReference type="EMBL" id="CAWYQH010000141">
    <property type="protein sequence ID" value="CAK8694035.1"/>
    <property type="molecule type" value="Genomic_DNA"/>
</dbReference>